<dbReference type="Proteomes" id="UP000191522">
    <property type="component" value="Unassembled WGS sequence"/>
</dbReference>
<comment type="caution">
    <text evidence="3">The sequence shown here is derived from an EMBL/GenBank/DDBJ whole genome shotgun (WGS) entry which is preliminary data.</text>
</comment>
<gene>
    <name evidence="3" type="ORF">PENDEC_c002G00257</name>
</gene>
<feature type="chain" id="PRO_5013388568" evidence="2">
    <location>
        <begin position="20"/>
        <end position="656"/>
    </location>
</feature>
<evidence type="ECO:0000256" key="2">
    <source>
        <dbReference type="SAM" id="SignalP"/>
    </source>
</evidence>
<name>A0A1V6PN13_PENDC</name>
<evidence type="ECO:0000313" key="4">
    <source>
        <dbReference type="Proteomes" id="UP000191522"/>
    </source>
</evidence>
<feature type="compositionally biased region" description="Low complexity" evidence="1">
    <location>
        <begin position="114"/>
        <end position="150"/>
    </location>
</feature>
<keyword evidence="4" id="KW-1185">Reference proteome</keyword>
<protein>
    <submittedName>
        <fullName evidence="3">Uncharacterized protein</fullName>
    </submittedName>
</protein>
<evidence type="ECO:0000313" key="3">
    <source>
        <dbReference type="EMBL" id="OQD77936.1"/>
    </source>
</evidence>
<evidence type="ECO:0000256" key="1">
    <source>
        <dbReference type="SAM" id="MobiDB-lite"/>
    </source>
</evidence>
<feature type="region of interest" description="Disordered" evidence="1">
    <location>
        <begin position="20"/>
        <end position="150"/>
    </location>
</feature>
<feature type="compositionally biased region" description="Polar residues" evidence="1">
    <location>
        <begin position="75"/>
        <end position="98"/>
    </location>
</feature>
<dbReference type="STRING" id="69771.A0A1V6PN13"/>
<organism evidence="3 4">
    <name type="scientific">Penicillium decumbens</name>
    <dbReference type="NCBI Taxonomy" id="69771"/>
    <lineage>
        <taxon>Eukaryota</taxon>
        <taxon>Fungi</taxon>
        <taxon>Dikarya</taxon>
        <taxon>Ascomycota</taxon>
        <taxon>Pezizomycotina</taxon>
        <taxon>Eurotiomycetes</taxon>
        <taxon>Eurotiomycetidae</taxon>
        <taxon>Eurotiales</taxon>
        <taxon>Aspergillaceae</taxon>
        <taxon>Penicillium</taxon>
    </lineage>
</organism>
<dbReference type="OrthoDB" id="6090458at2759"/>
<accession>A0A1V6PN13</accession>
<keyword evidence="2" id="KW-0732">Signal</keyword>
<sequence length="656" mass="69209">MIPSTLLPLLLLTGWSVGASPTSTAKPSAVEHEAEAQETTGNQLLPELSTGVINVSSQSPSPSPAANEADITESPAASSAEVTETPSATSGAFDNSNPLDKPESAILGGASKISDAGQQAAQTASTAADQTSQVPPSTSGSTGSGDPLGDLSKYLNGAGGLLSPSLLPDLEEVVHDAAYLLRGPTTPNTKTLLGSAFDLLNPSSVAKITSAIHTAQGIITPEVIDELKKVQLVEVFDDIGYLWTKGRSVLGSAQGLVSEQVIQNIEAIIESVRKFLSGGSTEDIENILEKLDGVLPPKLANSLKTFFASIGPFVDKTKPIFGRIENYLSHADYNRLGEVANNVGDVVGAVATVVTPENIKKVENVVDKAKPYFENIEAYLSHANWERLDGLVNKAEGLISTIASALTPENIKKVENVAENAKPYVEKVVDYLSHANWDRVGLLINNVEDLIGTVAGFVTPERIQKGKDAFNNAKGYFYFSHGTVDKARDLGRSVWSRLTPEGILRVSDLLGNAEALLGAAAPLVTPDSLHRGKELYSNATSYIPPDFGDRLKGASNKLGIIYTSIAPGITTPTLDKLGGLVDTVIGLLTPQFANETSSLIGTASGVLTPHLISQVDDFLHSAERMFTPDVRNDTKNAIGSAAHIIPRISSFIGALY</sequence>
<feature type="signal peptide" evidence="2">
    <location>
        <begin position="1"/>
        <end position="19"/>
    </location>
</feature>
<dbReference type="AlphaFoldDB" id="A0A1V6PN13"/>
<reference evidence="4" key="1">
    <citation type="journal article" date="2017" name="Nat. Microbiol.">
        <title>Global analysis of biosynthetic gene clusters reveals vast potential of secondary metabolite production in Penicillium species.</title>
        <authorList>
            <person name="Nielsen J.C."/>
            <person name="Grijseels S."/>
            <person name="Prigent S."/>
            <person name="Ji B."/>
            <person name="Dainat J."/>
            <person name="Nielsen K.F."/>
            <person name="Frisvad J.C."/>
            <person name="Workman M."/>
            <person name="Nielsen J."/>
        </authorList>
    </citation>
    <scope>NUCLEOTIDE SEQUENCE [LARGE SCALE GENOMIC DNA]</scope>
    <source>
        <strain evidence="4">IBT 11843</strain>
    </source>
</reference>
<proteinExistence type="predicted"/>
<dbReference type="EMBL" id="MDYL01000002">
    <property type="protein sequence ID" value="OQD77936.1"/>
    <property type="molecule type" value="Genomic_DNA"/>
</dbReference>